<organism evidence="1 2">
    <name type="scientific">Schinkia azotoformans LMG 9581</name>
    <dbReference type="NCBI Taxonomy" id="1131731"/>
    <lineage>
        <taxon>Bacteria</taxon>
        <taxon>Bacillati</taxon>
        <taxon>Bacillota</taxon>
        <taxon>Bacilli</taxon>
        <taxon>Bacillales</taxon>
        <taxon>Bacillaceae</taxon>
        <taxon>Calidifontibacillus/Schinkia group</taxon>
        <taxon>Schinkia</taxon>
    </lineage>
</organism>
<dbReference type="PATRIC" id="fig|1131731.3.peg.2883"/>
<evidence type="ECO:0000313" key="1">
    <source>
        <dbReference type="EMBL" id="EKN64328.1"/>
    </source>
</evidence>
<dbReference type="AlphaFoldDB" id="K6D8A6"/>
<keyword evidence="2" id="KW-1185">Reference proteome</keyword>
<accession>K6D8A6</accession>
<proteinExistence type="predicted"/>
<comment type="caution">
    <text evidence="1">The sequence shown here is derived from an EMBL/GenBank/DDBJ whole genome shotgun (WGS) entry which is preliminary data.</text>
</comment>
<dbReference type="RefSeq" id="WP_003332203.1">
    <property type="nucleotide sequence ID" value="NZ_AJLR01000120.1"/>
</dbReference>
<evidence type="ECO:0000313" key="2">
    <source>
        <dbReference type="Proteomes" id="UP000006315"/>
    </source>
</evidence>
<gene>
    <name evidence="1" type="ORF">BAZO_14069</name>
</gene>
<dbReference type="STRING" id="1131731.BAZO_14069"/>
<dbReference type="Gene3D" id="3.40.190.10">
    <property type="entry name" value="Periplasmic binding protein-like II"/>
    <property type="match status" value="1"/>
</dbReference>
<keyword evidence="1" id="KW-0449">Lipoprotein</keyword>
<dbReference type="Proteomes" id="UP000006315">
    <property type="component" value="Unassembled WGS sequence"/>
</dbReference>
<sequence>MKVEKDVIDLSFKWIKYDNLKIQEEDYKELTNSLVEMGLQENPPTFADFVDNSLIDKAK</sequence>
<protein>
    <submittedName>
        <fullName evidence="1">NLPA lipoprotein</fullName>
    </submittedName>
</protein>
<reference evidence="1 2" key="1">
    <citation type="journal article" date="2012" name="Front. Microbiol.">
        <title>Redundancy and modularity in membrane-associated dissimilatory nitrate reduction in Bacillus.</title>
        <authorList>
            <person name="Heylen K."/>
            <person name="Keltjens J."/>
        </authorList>
    </citation>
    <scope>NUCLEOTIDE SEQUENCE [LARGE SCALE GENOMIC DNA]</scope>
    <source>
        <strain evidence="1 2">LMG 9581</strain>
    </source>
</reference>
<dbReference type="EMBL" id="AJLR01000120">
    <property type="protein sequence ID" value="EKN64328.1"/>
    <property type="molecule type" value="Genomic_DNA"/>
</dbReference>
<name>K6D8A6_SCHAZ</name>